<dbReference type="Gene3D" id="2.60.120.10">
    <property type="entry name" value="Jelly Rolls"/>
    <property type="match status" value="2"/>
</dbReference>
<dbReference type="PROSITE" id="PS00888">
    <property type="entry name" value="CNMP_BINDING_1"/>
    <property type="match status" value="1"/>
</dbReference>
<dbReference type="PROSITE" id="PS50042">
    <property type="entry name" value="CNMP_BINDING_3"/>
    <property type="match status" value="1"/>
</dbReference>
<dbReference type="InterPro" id="IPR018490">
    <property type="entry name" value="cNMP-bd_dom_sf"/>
</dbReference>
<name>A0A0P1AQQ7_PLAHL</name>
<proteinExistence type="predicted"/>
<dbReference type="Proteomes" id="UP000054928">
    <property type="component" value="Unassembled WGS sequence"/>
</dbReference>
<dbReference type="CDD" id="cd00038">
    <property type="entry name" value="CAP_ED"/>
    <property type="match status" value="1"/>
</dbReference>
<dbReference type="InterPro" id="IPR018488">
    <property type="entry name" value="cNMP-bd_CS"/>
</dbReference>
<dbReference type="InterPro" id="IPR014710">
    <property type="entry name" value="RmlC-like_jellyroll"/>
</dbReference>
<accession>A0A0P1AQQ7</accession>
<dbReference type="SMART" id="SM00100">
    <property type="entry name" value="cNMP"/>
    <property type="match status" value="1"/>
</dbReference>
<dbReference type="InterPro" id="IPR000595">
    <property type="entry name" value="cNMP-bd_dom"/>
</dbReference>
<feature type="domain" description="Cyclic nucleotide-binding" evidence="1">
    <location>
        <begin position="81"/>
        <end position="212"/>
    </location>
</feature>
<organism evidence="2 3">
    <name type="scientific">Plasmopara halstedii</name>
    <name type="common">Downy mildew of sunflower</name>
    <dbReference type="NCBI Taxonomy" id="4781"/>
    <lineage>
        <taxon>Eukaryota</taxon>
        <taxon>Sar</taxon>
        <taxon>Stramenopiles</taxon>
        <taxon>Oomycota</taxon>
        <taxon>Peronosporomycetes</taxon>
        <taxon>Peronosporales</taxon>
        <taxon>Peronosporaceae</taxon>
        <taxon>Plasmopara</taxon>
    </lineage>
</organism>
<keyword evidence="3" id="KW-1185">Reference proteome</keyword>
<evidence type="ECO:0000313" key="3">
    <source>
        <dbReference type="Proteomes" id="UP000054928"/>
    </source>
</evidence>
<evidence type="ECO:0000313" key="2">
    <source>
        <dbReference type="EMBL" id="CEG43887.1"/>
    </source>
</evidence>
<dbReference type="OrthoDB" id="2021138at2759"/>
<dbReference type="PANTHER" id="PTHR23011:SF28">
    <property type="entry name" value="CYCLIC NUCLEOTIDE-BINDING DOMAIN CONTAINING PROTEIN"/>
    <property type="match status" value="1"/>
</dbReference>
<dbReference type="PANTHER" id="PTHR23011">
    <property type="entry name" value="CYCLIC NUCLEOTIDE-BINDING DOMAIN CONTAINING PROTEIN"/>
    <property type="match status" value="1"/>
</dbReference>
<dbReference type="EMBL" id="CCYD01000810">
    <property type="protein sequence ID" value="CEG43887.1"/>
    <property type="molecule type" value="Genomic_DNA"/>
</dbReference>
<dbReference type="GeneID" id="36409228"/>
<dbReference type="SUPFAM" id="SSF51206">
    <property type="entry name" value="cAMP-binding domain-like"/>
    <property type="match status" value="2"/>
</dbReference>
<dbReference type="RefSeq" id="XP_024580256.1">
    <property type="nucleotide sequence ID" value="XM_024729928.1"/>
</dbReference>
<dbReference type="STRING" id="4781.A0A0P1AQQ7"/>
<protein>
    <submittedName>
        <fullName evidence="2">RmlC-like jelly roll fold</fullName>
    </submittedName>
</protein>
<sequence length="362" mass="41464">MPEKILKHSLPELKQFPTLQKNSFLSQLHDQVHVETEIRSQRQREIDEICNILQRPPDVRDALEIDTLYDWVLKNGSTNKIFHGAQEIICKTICREMTLLTLPAQGVVCYQGDYGDTFYVIITGSVSLFIESKPKLKSSFDEVMKHRSTLEDEDDGTPKPDQHGTFIKHITEGGTFGELAVMDPTARRSCTVTCDVTTSFICLKRGAYQRLIRMTNSSHLDFTQIEYLKSMFFFEGWPHGELIRLSHRLRQVHFPANSYLTRFGAETHGVFFIYAGLVQETVPMIQFLNENGNIHRCGELESNLAKQRIQDLEGKGDFLQLQRRSELELSLYQDHDICAEYPIIFDKPTCTINLLAGKVALS</sequence>
<evidence type="ECO:0000259" key="1">
    <source>
        <dbReference type="PROSITE" id="PS50042"/>
    </source>
</evidence>
<reference evidence="3" key="1">
    <citation type="submission" date="2014-09" db="EMBL/GenBank/DDBJ databases">
        <authorList>
            <person name="Sharma Rahul"/>
            <person name="Thines Marco"/>
        </authorList>
    </citation>
    <scope>NUCLEOTIDE SEQUENCE [LARGE SCALE GENOMIC DNA]</scope>
</reference>
<dbReference type="AlphaFoldDB" id="A0A0P1AQQ7"/>